<sequence>MRPEDIIIIFLPGNHQ</sequence>
<name>U4QI69_LACHE</name>
<organism evidence="1 2">
    <name type="scientific">Lactobacillus helveticus CIRM-BIA 953</name>
    <dbReference type="NCBI Taxonomy" id="1226335"/>
    <lineage>
        <taxon>Bacteria</taxon>
        <taxon>Bacillati</taxon>
        <taxon>Bacillota</taxon>
        <taxon>Bacilli</taxon>
        <taxon>Lactobacillales</taxon>
        <taxon>Lactobacillaceae</taxon>
        <taxon>Lactobacillus</taxon>
    </lineage>
</organism>
<dbReference type="Proteomes" id="UP000017243">
    <property type="component" value="Unassembled WGS sequence"/>
</dbReference>
<dbReference type="EMBL" id="CBUH010000133">
    <property type="protein sequence ID" value="CDI42921.1"/>
    <property type="molecule type" value="Genomic_DNA"/>
</dbReference>
<evidence type="ECO:0000313" key="1">
    <source>
        <dbReference type="EMBL" id="CDI42921.1"/>
    </source>
</evidence>
<evidence type="ECO:0000313" key="2">
    <source>
        <dbReference type="Proteomes" id="UP000017243"/>
    </source>
</evidence>
<dbReference type="AlphaFoldDB" id="U4QI69"/>
<accession>U4QI69</accession>
<protein>
    <submittedName>
        <fullName evidence="1">Uncharacterized protein</fullName>
    </submittedName>
</protein>
<comment type="caution">
    <text evidence="1">The sequence shown here is derived from an EMBL/GenBank/DDBJ whole genome shotgun (WGS) entry which is preliminary data.</text>
</comment>
<reference evidence="1 2" key="1">
    <citation type="submission" date="2013-09" db="EMBL/GenBank/DDBJ databases">
        <title>Draft Genome Sequence of five Lactobacillus helveticus strains CIRM-BIA 101T, 103, 104, 951 and 953 isolated from milk product.</title>
        <authorList>
            <person name="Valence F."/>
            <person name="Chuat V."/>
            <person name="Ma L."/>
            <person name="Creno S."/>
            <person name="Falentin H."/>
            <person name="Lortal S."/>
            <person name="Bizet C."/>
            <person name="Clermont D."/>
            <person name="Loux V."/>
            <person name="Bouchier C."/>
            <person name="Cousin S."/>
        </authorList>
    </citation>
    <scope>NUCLEOTIDE SEQUENCE [LARGE SCALE GENOMIC DNA]</scope>
    <source>
        <strain evidence="1 2">CIRM-BIA 953</strain>
    </source>
</reference>
<gene>
    <name evidence="1" type="ORF">LHCIRMBIA953_01072</name>
</gene>
<proteinExistence type="predicted"/>